<dbReference type="SUPFAM" id="SSF144232">
    <property type="entry name" value="HIT/MYND zinc finger-like"/>
    <property type="match status" value="1"/>
</dbReference>
<dbReference type="InParanoid" id="A0A3Q3M1J3"/>
<protein>
    <recommendedName>
        <fullName evidence="5">MYND-type domain-containing protein</fullName>
    </recommendedName>
</protein>
<dbReference type="PROSITE" id="PS01360">
    <property type="entry name" value="ZF_MYND_1"/>
    <property type="match status" value="1"/>
</dbReference>
<sequence length="92" mass="10396">MTISNTRSKLQSLLQVWSAGPRFQRMQSSKAVTQPQPSESRRCHCCLQEEGTGRKFKTCAGCSTTVYCSRACQTCQWQEHKSLCRAVKQHLG</sequence>
<dbReference type="PROSITE" id="PS50865">
    <property type="entry name" value="ZF_MYND_2"/>
    <property type="match status" value="1"/>
</dbReference>
<evidence type="ECO:0000256" key="1">
    <source>
        <dbReference type="ARBA" id="ARBA00022723"/>
    </source>
</evidence>
<feature type="domain" description="MYND-type" evidence="5">
    <location>
        <begin position="43"/>
        <end position="84"/>
    </location>
</feature>
<dbReference type="Proteomes" id="UP000261660">
    <property type="component" value="Unplaced"/>
</dbReference>
<dbReference type="AlphaFoldDB" id="A0A3Q3M1J3"/>
<reference evidence="6" key="2">
    <citation type="submission" date="2025-09" db="UniProtKB">
        <authorList>
            <consortium name="Ensembl"/>
        </authorList>
    </citation>
    <scope>IDENTIFICATION</scope>
</reference>
<evidence type="ECO:0000259" key="5">
    <source>
        <dbReference type="PROSITE" id="PS50865"/>
    </source>
</evidence>
<organism evidence="6 7">
    <name type="scientific">Labrus bergylta</name>
    <name type="common">ballan wrasse</name>
    <dbReference type="NCBI Taxonomy" id="56723"/>
    <lineage>
        <taxon>Eukaryota</taxon>
        <taxon>Metazoa</taxon>
        <taxon>Chordata</taxon>
        <taxon>Craniata</taxon>
        <taxon>Vertebrata</taxon>
        <taxon>Euteleostomi</taxon>
        <taxon>Actinopterygii</taxon>
        <taxon>Neopterygii</taxon>
        <taxon>Teleostei</taxon>
        <taxon>Neoteleostei</taxon>
        <taxon>Acanthomorphata</taxon>
        <taxon>Eupercaria</taxon>
        <taxon>Labriformes</taxon>
        <taxon>Labridae</taxon>
        <taxon>Labrus</taxon>
    </lineage>
</organism>
<keyword evidence="3" id="KW-0862">Zinc</keyword>
<dbReference type="Ensembl" id="ENSLBET00000015397.1">
    <property type="protein sequence ID" value="ENSLBEP00000014530.1"/>
    <property type="gene ID" value="ENSLBEG00000011319.1"/>
</dbReference>
<dbReference type="InterPro" id="IPR002893">
    <property type="entry name" value="Znf_MYND"/>
</dbReference>
<dbReference type="Gene3D" id="6.10.140.2220">
    <property type="match status" value="1"/>
</dbReference>
<evidence type="ECO:0000313" key="7">
    <source>
        <dbReference type="Proteomes" id="UP000261660"/>
    </source>
</evidence>
<dbReference type="GeneTree" id="ENSGT00940000182440"/>
<keyword evidence="1" id="KW-0479">Metal-binding</keyword>
<proteinExistence type="predicted"/>
<accession>A0A3Q3M1J3</accession>
<evidence type="ECO:0000313" key="6">
    <source>
        <dbReference type="Ensembl" id="ENSLBEP00000014530.1"/>
    </source>
</evidence>
<dbReference type="GO" id="GO:0008270">
    <property type="term" value="F:zinc ion binding"/>
    <property type="evidence" value="ECO:0007669"/>
    <property type="project" value="UniProtKB-KW"/>
</dbReference>
<dbReference type="Pfam" id="PF01753">
    <property type="entry name" value="zf-MYND"/>
    <property type="match status" value="1"/>
</dbReference>
<reference evidence="6" key="1">
    <citation type="submission" date="2025-08" db="UniProtKB">
        <authorList>
            <consortium name="Ensembl"/>
        </authorList>
    </citation>
    <scope>IDENTIFICATION</scope>
</reference>
<keyword evidence="2 4" id="KW-0863">Zinc-finger</keyword>
<evidence type="ECO:0000256" key="4">
    <source>
        <dbReference type="PROSITE-ProRule" id="PRU00134"/>
    </source>
</evidence>
<evidence type="ECO:0000256" key="3">
    <source>
        <dbReference type="ARBA" id="ARBA00022833"/>
    </source>
</evidence>
<name>A0A3Q3M1J3_9LABR</name>
<keyword evidence="7" id="KW-1185">Reference proteome</keyword>
<evidence type="ECO:0000256" key="2">
    <source>
        <dbReference type="ARBA" id="ARBA00022771"/>
    </source>
</evidence>